<dbReference type="SMART" id="SM00717">
    <property type="entry name" value="SANT"/>
    <property type="match status" value="1"/>
</dbReference>
<dbReference type="PROSITE" id="PS51294">
    <property type="entry name" value="HTH_MYB"/>
    <property type="match status" value="1"/>
</dbReference>
<evidence type="ECO:0000256" key="3">
    <source>
        <dbReference type="ARBA" id="ARBA00023306"/>
    </source>
</evidence>
<dbReference type="Pfam" id="PF08558">
    <property type="entry name" value="TRF"/>
    <property type="match status" value="1"/>
</dbReference>
<feature type="compositionally biased region" description="Low complexity" evidence="4">
    <location>
        <begin position="951"/>
        <end position="964"/>
    </location>
</feature>
<evidence type="ECO:0000256" key="2">
    <source>
        <dbReference type="ARBA" id="ARBA00023242"/>
    </source>
</evidence>
<dbReference type="PANTHER" id="PTHR47807:SF1">
    <property type="entry name" value="PROTEIN TBF1"/>
    <property type="match status" value="1"/>
</dbReference>
<dbReference type="FunFam" id="1.10.10.60:FF:000137">
    <property type="entry name" value="MYB DNA binding protein"/>
    <property type="match status" value="1"/>
</dbReference>
<dbReference type="CDD" id="cd11660">
    <property type="entry name" value="SANT_TRF"/>
    <property type="match status" value="1"/>
</dbReference>
<feature type="compositionally biased region" description="Polar residues" evidence="4">
    <location>
        <begin position="992"/>
        <end position="1001"/>
    </location>
</feature>
<dbReference type="InterPro" id="IPR001005">
    <property type="entry name" value="SANT/Myb"/>
</dbReference>
<dbReference type="InterPro" id="IPR013867">
    <property type="entry name" value="Telomere_rpt-bd_fac_dimer_dom"/>
</dbReference>
<dbReference type="InterPro" id="IPR017930">
    <property type="entry name" value="Myb_dom"/>
</dbReference>
<evidence type="ECO:0000313" key="7">
    <source>
        <dbReference type="Proteomes" id="UP001301769"/>
    </source>
</evidence>
<name>A0AAN6YBY9_9PEZI</name>
<accession>A0AAN6YBY9</accession>
<reference evidence="6" key="1">
    <citation type="journal article" date="2023" name="Mol. Phylogenet. Evol.">
        <title>Genome-scale phylogeny and comparative genomics of the fungal order Sordariales.</title>
        <authorList>
            <person name="Hensen N."/>
            <person name="Bonometti L."/>
            <person name="Westerberg I."/>
            <person name="Brannstrom I.O."/>
            <person name="Guillou S."/>
            <person name="Cros-Aarteil S."/>
            <person name="Calhoun S."/>
            <person name="Haridas S."/>
            <person name="Kuo A."/>
            <person name="Mondo S."/>
            <person name="Pangilinan J."/>
            <person name="Riley R."/>
            <person name="LaButti K."/>
            <person name="Andreopoulos B."/>
            <person name="Lipzen A."/>
            <person name="Chen C."/>
            <person name="Yan M."/>
            <person name="Daum C."/>
            <person name="Ng V."/>
            <person name="Clum A."/>
            <person name="Steindorff A."/>
            <person name="Ohm R.A."/>
            <person name="Martin F."/>
            <person name="Silar P."/>
            <person name="Natvig D.O."/>
            <person name="Lalanne C."/>
            <person name="Gautier V."/>
            <person name="Ament-Velasquez S.L."/>
            <person name="Kruys A."/>
            <person name="Hutchinson M.I."/>
            <person name="Powell A.J."/>
            <person name="Barry K."/>
            <person name="Miller A.N."/>
            <person name="Grigoriev I.V."/>
            <person name="Debuchy R."/>
            <person name="Gladieux P."/>
            <person name="Hiltunen Thoren M."/>
            <person name="Johannesson H."/>
        </authorList>
    </citation>
    <scope>NUCLEOTIDE SEQUENCE</scope>
    <source>
        <strain evidence="6">PSN293</strain>
    </source>
</reference>
<dbReference type="GO" id="GO:0010833">
    <property type="term" value="P:telomere maintenance via telomere lengthening"/>
    <property type="evidence" value="ECO:0007669"/>
    <property type="project" value="TreeGrafter"/>
</dbReference>
<keyword evidence="1" id="KW-0238">DNA-binding</keyword>
<feature type="compositionally biased region" description="Low complexity" evidence="4">
    <location>
        <begin position="884"/>
        <end position="943"/>
    </location>
</feature>
<feature type="region of interest" description="Disordered" evidence="4">
    <location>
        <begin position="24"/>
        <end position="143"/>
    </location>
</feature>
<sequence length="1040" mass="114016">MADLNPIVEADLFAALNAAIVLSQHEAQAQPQPQPEPQKSTPQTRQTDAPHPLPETIPMSDGAPMFDRVHSPKSAHVPESAPIPERQPTQDLEARSTPNLVDSFQAAMAQSSALSITEPAPDTAPPRSPKRLRSPDSFDLAPDSIKRIKTEDIAHSVEVQEVGNSDLGGDMVAMLKNALSSYDAQFQMPDAQLAAASVDQPPPQSSATATPAPEKVEHKIMKASSNSTYIMRSMSLPVLGNVAVQLLVRLSQQSRMDTELLLSETESDFHQAYKILRDMFGLARKVFSEAPLLFPDELEITDSEDRETIRMSNLATIALSIFGGGDVTLSDIHDSFFSIFVQEDGEYQERLTALLISLKTRLFLDSLSGQTDSQQILDLLSRLFSASIDQELKHRSGDVALNGDEEQLVGQVNERREFLARCVTDEEFRMSLATKFSAEEFADNLSTFLQSHLGVVIEYAEKYGVNIPLSEDFVDTDLSNHNQQRDDDAELAALLESEATQQHMASREMQPGDPMADSSMLLPDGLDLERLLEQSLQSVPTHTVPDLKDGLPASGLGDSNDPSEGLDAQELEALLSERLRENLDGLPNGLPNMTMDLAHGGHEQHNGIHPEYAAQMGQTHASTYTSYNQTPASAIPTDSNGEVLPPNQSADSAVLYERARQAAVAKSTNSARREGLTSTRRPWTPDEEKALMAGLDMVKGPHWSQILQLFGPNGTHSSILKDRTQVQLKDKARNLKLFFLKTNSEMPYYLQTVTGELKTRAPSQAARKEAEEKARLDSEGHARIQAIMTLGDGLQHNHHNSTMAGSPARPSPIAPAVRGIATNGNAVVSHGPAHSVPAIAPMPIKSEPTDHHPIPHSNPLPNIQPAPAPPSQPVLKPHPPPSSHSPQQQHQQIQQQHQQIQQQHQQIQQQHHQHQQVQQQHQQVPQHQQVQQQAQVQPLQHAQPQHHQHHQPQSQQQYQAPQPQNSHGHTPQQILPAPPAQHHTQPQPSAQVLASQPQQTCILPPPPNHHSTPDDHLFERLTAALAAGTPAASVSEPQAT</sequence>
<feature type="region of interest" description="Disordered" evidence="4">
    <location>
        <begin position="538"/>
        <end position="565"/>
    </location>
</feature>
<feature type="region of interest" description="Disordered" evidence="4">
    <location>
        <begin position="825"/>
        <end position="1017"/>
    </location>
</feature>
<feature type="compositionally biased region" description="Low complexity" evidence="4">
    <location>
        <begin position="24"/>
        <end position="44"/>
    </location>
</feature>
<evidence type="ECO:0000256" key="1">
    <source>
        <dbReference type="ARBA" id="ARBA00023125"/>
    </source>
</evidence>
<dbReference type="InterPro" id="IPR009057">
    <property type="entry name" value="Homeodomain-like_sf"/>
</dbReference>
<feature type="region of interest" description="Disordered" evidence="4">
    <location>
        <begin position="194"/>
        <end position="215"/>
    </location>
</feature>
<feature type="compositionally biased region" description="Polar residues" evidence="4">
    <location>
        <begin position="96"/>
        <end position="115"/>
    </location>
</feature>
<feature type="domain" description="HTH myb-type" evidence="5">
    <location>
        <begin position="680"/>
        <end position="732"/>
    </location>
</feature>
<dbReference type="Proteomes" id="UP001301769">
    <property type="component" value="Unassembled WGS sequence"/>
</dbReference>
<dbReference type="GO" id="GO:0042803">
    <property type="term" value="F:protein homodimerization activity"/>
    <property type="evidence" value="ECO:0007669"/>
    <property type="project" value="InterPro"/>
</dbReference>
<dbReference type="Gene3D" id="1.10.10.60">
    <property type="entry name" value="Homeodomain-like"/>
    <property type="match status" value="1"/>
</dbReference>
<dbReference type="InterPro" id="IPR052833">
    <property type="entry name" value="Telomeric_DNA-bd_trans-reg"/>
</dbReference>
<keyword evidence="2" id="KW-0539">Nucleus</keyword>
<dbReference type="EMBL" id="MU858112">
    <property type="protein sequence ID" value="KAK4213222.1"/>
    <property type="molecule type" value="Genomic_DNA"/>
</dbReference>
<dbReference type="SUPFAM" id="SSF46689">
    <property type="entry name" value="Homeodomain-like"/>
    <property type="match status" value="1"/>
</dbReference>
<feature type="compositionally biased region" description="Low complexity" evidence="4">
    <location>
        <begin position="980"/>
        <end position="991"/>
    </location>
</feature>
<evidence type="ECO:0000256" key="4">
    <source>
        <dbReference type="SAM" id="MobiDB-lite"/>
    </source>
</evidence>
<evidence type="ECO:0000259" key="5">
    <source>
        <dbReference type="PROSITE" id="PS51294"/>
    </source>
</evidence>
<proteinExistence type="predicted"/>
<keyword evidence="7" id="KW-1185">Reference proteome</keyword>
<dbReference type="GO" id="GO:0003691">
    <property type="term" value="F:double-stranded telomeric DNA binding"/>
    <property type="evidence" value="ECO:0007669"/>
    <property type="project" value="TreeGrafter"/>
</dbReference>
<keyword evidence="3" id="KW-0131">Cell cycle</keyword>
<comment type="caution">
    <text evidence="6">The sequence shown here is derived from an EMBL/GenBank/DDBJ whole genome shotgun (WGS) entry which is preliminary data.</text>
</comment>
<protein>
    <submittedName>
        <fullName evidence="6">Telomere repeat binding factor-domain-containing protein</fullName>
    </submittedName>
</protein>
<gene>
    <name evidence="6" type="ORF">QBC37DRAFT_174963</name>
</gene>
<evidence type="ECO:0000313" key="6">
    <source>
        <dbReference type="EMBL" id="KAK4213222.1"/>
    </source>
</evidence>
<feature type="region of interest" description="Disordered" evidence="4">
    <location>
        <begin position="500"/>
        <end position="521"/>
    </location>
</feature>
<dbReference type="AlphaFoldDB" id="A0AAN6YBY9"/>
<feature type="compositionally biased region" description="Pro residues" evidence="4">
    <location>
        <begin position="856"/>
        <end position="883"/>
    </location>
</feature>
<organism evidence="6 7">
    <name type="scientific">Rhypophila decipiens</name>
    <dbReference type="NCBI Taxonomy" id="261697"/>
    <lineage>
        <taxon>Eukaryota</taxon>
        <taxon>Fungi</taxon>
        <taxon>Dikarya</taxon>
        <taxon>Ascomycota</taxon>
        <taxon>Pezizomycotina</taxon>
        <taxon>Sordariomycetes</taxon>
        <taxon>Sordariomycetidae</taxon>
        <taxon>Sordariales</taxon>
        <taxon>Naviculisporaceae</taxon>
        <taxon>Rhypophila</taxon>
    </lineage>
</organism>
<reference evidence="6" key="2">
    <citation type="submission" date="2023-05" db="EMBL/GenBank/DDBJ databases">
        <authorList>
            <consortium name="Lawrence Berkeley National Laboratory"/>
            <person name="Steindorff A."/>
            <person name="Hensen N."/>
            <person name="Bonometti L."/>
            <person name="Westerberg I."/>
            <person name="Brannstrom I.O."/>
            <person name="Guillou S."/>
            <person name="Cros-Aarteil S."/>
            <person name="Calhoun S."/>
            <person name="Haridas S."/>
            <person name="Kuo A."/>
            <person name="Mondo S."/>
            <person name="Pangilinan J."/>
            <person name="Riley R."/>
            <person name="Labutti K."/>
            <person name="Andreopoulos B."/>
            <person name="Lipzen A."/>
            <person name="Chen C."/>
            <person name="Yanf M."/>
            <person name="Daum C."/>
            <person name="Ng V."/>
            <person name="Clum A."/>
            <person name="Ohm R."/>
            <person name="Martin F."/>
            <person name="Silar P."/>
            <person name="Natvig D."/>
            <person name="Lalanne C."/>
            <person name="Gautier V."/>
            <person name="Ament-Velasquez S.L."/>
            <person name="Kruys A."/>
            <person name="Hutchinson M.I."/>
            <person name="Powell A.J."/>
            <person name="Barry K."/>
            <person name="Miller A.N."/>
            <person name="Grigoriev I.V."/>
            <person name="Debuchy R."/>
            <person name="Gladieux P."/>
            <person name="Thoren M.H."/>
            <person name="Johannesson H."/>
        </authorList>
    </citation>
    <scope>NUCLEOTIDE SEQUENCE</scope>
    <source>
        <strain evidence="6">PSN293</strain>
    </source>
</reference>
<dbReference type="PANTHER" id="PTHR47807">
    <property type="entry name" value="PROTEIN TBF1"/>
    <property type="match status" value="1"/>
</dbReference>